<dbReference type="GO" id="GO:0008061">
    <property type="term" value="F:chitin binding"/>
    <property type="evidence" value="ECO:0007669"/>
    <property type="project" value="UniProtKB-UniRule"/>
</dbReference>
<dbReference type="InterPro" id="IPR036861">
    <property type="entry name" value="Endochitinase-like_sf"/>
</dbReference>
<gene>
    <name evidence="5" type="ORF">PROFUN_16493</name>
</gene>
<feature type="disulfide bond" evidence="3">
    <location>
        <begin position="110"/>
        <end position="124"/>
    </location>
</feature>
<dbReference type="SMART" id="SM00270">
    <property type="entry name" value="ChtBD1"/>
    <property type="match status" value="1"/>
</dbReference>
<feature type="domain" description="Chitin-binding type-1" evidence="4">
    <location>
        <begin position="100"/>
        <end position="134"/>
    </location>
</feature>
<dbReference type="OrthoDB" id="672071at2759"/>
<dbReference type="SUPFAM" id="SSF53955">
    <property type="entry name" value="Lysozyme-like"/>
    <property type="match status" value="1"/>
</dbReference>
<dbReference type="InterPro" id="IPR001002">
    <property type="entry name" value="Chitin-bd_1"/>
</dbReference>
<evidence type="ECO:0000313" key="5">
    <source>
        <dbReference type="EMBL" id="PRP73875.1"/>
    </source>
</evidence>
<accession>A0A2P6MQA0</accession>
<keyword evidence="2 3" id="KW-1015">Disulfide bond</keyword>
<dbReference type="Pfam" id="PF00187">
    <property type="entry name" value="Chitin_bind_1"/>
    <property type="match status" value="1"/>
</dbReference>
<proteinExistence type="predicted"/>
<evidence type="ECO:0000313" key="6">
    <source>
        <dbReference type="Proteomes" id="UP000241769"/>
    </source>
</evidence>
<comment type="caution">
    <text evidence="5">The sequence shown here is derived from an EMBL/GenBank/DDBJ whole genome shotgun (WGS) entry which is preliminary data.</text>
</comment>
<dbReference type="EMBL" id="MDYQ01000533">
    <property type="protein sequence ID" value="PRP73875.1"/>
    <property type="molecule type" value="Genomic_DNA"/>
</dbReference>
<dbReference type="SUPFAM" id="SSF57016">
    <property type="entry name" value="Plant lectins/antimicrobial peptides"/>
    <property type="match status" value="1"/>
</dbReference>
<protein>
    <recommendedName>
        <fullName evidence="4">Chitin-binding type-1 domain-containing protein</fullName>
    </recommendedName>
</protein>
<keyword evidence="1 3" id="KW-0147">Chitin-binding</keyword>
<evidence type="ECO:0000256" key="1">
    <source>
        <dbReference type="ARBA" id="ARBA00022669"/>
    </source>
</evidence>
<evidence type="ECO:0000256" key="3">
    <source>
        <dbReference type="PROSITE-ProRule" id="PRU00261"/>
    </source>
</evidence>
<dbReference type="InterPro" id="IPR018371">
    <property type="entry name" value="Chitin-binding_1_CS"/>
</dbReference>
<dbReference type="Gene3D" id="3.30.60.10">
    <property type="entry name" value="Endochitinase-like"/>
    <property type="match status" value="1"/>
</dbReference>
<dbReference type="AlphaFoldDB" id="A0A2P6MQA0"/>
<organism evidence="5 6">
    <name type="scientific">Planoprotostelium fungivorum</name>
    <dbReference type="NCBI Taxonomy" id="1890364"/>
    <lineage>
        <taxon>Eukaryota</taxon>
        <taxon>Amoebozoa</taxon>
        <taxon>Evosea</taxon>
        <taxon>Variosea</taxon>
        <taxon>Cavosteliida</taxon>
        <taxon>Cavosteliaceae</taxon>
        <taxon>Planoprotostelium</taxon>
    </lineage>
</organism>
<feature type="disulfide bond" evidence="3">
    <location>
        <begin position="128"/>
        <end position="132"/>
    </location>
</feature>
<dbReference type="InterPro" id="IPR023346">
    <property type="entry name" value="Lysozyme-like_dom_sf"/>
</dbReference>
<dbReference type="PANTHER" id="PTHR22595:SF79">
    <property type="entry name" value="CHITINASE 12"/>
    <property type="match status" value="1"/>
</dbReference>
<dbReference type="CDD" id="cd00035">
    <property type="entry name" value="ChtBD1"/>
    <property type="match status" value="1"/>
</dbReference>
<dbReference type="PROSITE" id="PS00026">
    <property type="entry name" value="CHIT_BIND_I_1"/>
    <property type="match status" value="1"/>
</dbReference>
<reference evidence="5 6" key="1">
    <citation type="journal article" date="2018" name="Genome Biol. Evol.">
        <title>Multiple Roots of Fruiting Body Formation in Amoebozoa.</title>
        <authorList>
            <person name="Hillmann F."/>
            <person name="Forbes G."/>
            <person name="Novohradska S."/>
            <person name="Ferling I."/>
            <person name="Riege K."/>
            <person name="Groth M."/>
            <person name="Westermann M."/>
            <person name="Marz M."/>
            <person name="Spaller T."/>
            <person name="Winckler T."/>
            <person name="Schaap P."/>
            <person name="Glockner G."/>
        </authorList>
    </citation>
    <scope>NUCLEOTIDE SEQUENCE [LARGE SCALE GENOMIC DNA]</scope>
    <source>
        <strain evidence="5 6">Jena</strain>
    </source>
</reference>
<dbReference type="PROSITE" id="PS50941">
    <property type="entry name" value="CHIT_BIND_I_2"/>
    <property type="match status" value="1"/>
</dbReference>
<evidence type="ECO:0000259" key="4">
    <source>
        <dbReference type="PROSITE" id="PS50941"/>
    </source>
</evidence>
<sequence>MPDVLTIHADVTDFPPPDIRLGRKLLFTKDINKEVREILSLVKRFAVHAQPPTEPSASLLSYSYVTEGTNPEHHHSPDDTMATKALLFVVLFSSAALILAQNCGCAGGLCCSQWGYCGTGNDYCGSGCRQNCGSSSSSSSGGSSSGGGGGGNGVITKDQLRRVMENNLPYDYINDLNDVLKKYNLNTPKRMAGFLAQVRHETAGLTTFYQPIDGGAGAIHMLPANFRIACEDVAEIKSAFTKKFGSCRGGSDRDAGALLGNPRLAFLTGAWWMAEGSRKILGGPCGDLRPVLDQGLGSQNPLSGYYLVSRCIFGGSYDAGLAQRVKYYNTAKKVFNV</sequence>
<dbReference type="PANTHER" id="PTHR22595">
    <property type="entry name" value="CHITINASE-RELATED"/>
    <property type="match status" value="1"/>
</dbReference>
<dbReference type="GO" id="GO:0004568">
    <property type="term" value="F:chitinase activity"/>
    <property type="evidence" value="ECO:0007669"/>
    <property type="project" value="TreeGrafter"/>
</dbReference>
<evidence type="ECO:0000256" key="2">
    <source>
        <dbReference type="ARBA" id="ARBA00023157"/>
    </source>
</evidence>
<comment type="caution">
    <text evidence="3">Lacks conserved residue(s) required for the propagation of feature annotation.</text>
</comment>
<name>A0A2P6MQA0_9EUKA</name>
<feature type="disulfide bond" evidence="3">
    <location>
        <begin position="105"/>
        <end position="117"/>
    </location>
</feature>
<dbReference type="Proteomes" id="UP000241769">
    <property type="component" value="Unassembled WGS sequence"/>
</dbReference>
<dbReference type="PRINTS" id="PR00451">
    <property type="entry name" value="CHITINBINDNG"/>
</dbReference>
<dbReference type="InParanoid" id="A0A2P6MQA0"/>
<keyword evidence="6" id="KW-1185">Reference proteome</keyword>